<feature type="signal peptide" evidence="18">
    <location>
        <begin position="1"/>
        <end position="23"/>
    </location>
</feature>
<sequence length="972" mass="110109">MDHWVTAASVLLAFLLYYNTLDAGFVYDDRRAILSNPDVIGHTPIMALFENDFWGTPLTDPGSHGSYRPLCVATYRLNYIFSGFRPWSYHLLNVIFHCTATALVVTTGRRLLPSYCRRVGTVVAGFTFAAHPIHTEAVAGVVGRADVVACNLFLLSFLLYSEHIRLREERHRRQCRHSVKEHVEPREPSSNDQSFRLSCHGLMQHIMMNFRRLLKAGKAGPMKMLDTCEVNGTLRSVKCQYSDNASGDTCELLQWFTLGGTLLFAAAATLCKEPAIMVLPLCIFYDFLRATHHEESYFKCRWRSVCALGAGGFVLLYWRLRLAGVPTAFAAADNPASRDPSFLTRLYTFAYLPIFNFFLLLYPFHLSFDWSMEAIPRITTILDPRNVMTVTCYAVISKMTWRLLANEFKKPQENLIRDAKYYKKQNCKIKHKWNYNNCKQYNRGQDCVERKSYHAPHKENVSSKKLYCPCTGCKHSLTDEHTSVCRASNNNNIMMHNSVCICPISNTKNRTHILNRAVKCTPQVAFLMFLAFTILPFLPATNVLFYVGFVVAERVLYIPSVGFCLLLGLGAGALTRKWHQNEKRSRFFMLALLIALSALGGRTLSRNNDWRDEESLFRSALHINPPKAYGNLGSVLSAQGRPKEAEHAFQKALKYRPNMADVHYNLGILLQTQRRYSEAIKSFERAIQFRPSMALAYVNLGTSLMADGRLSEAASALRAGSRAEGVHVRDRREHDAARVSALVQLAALHSQRGHWHKALSAYKEALQILPASNTPVVGWTRHNILSMAGEIYVQLQQWPLAEHSILSALAIAPHHVGMHITLAQILARNTSRSVEAEMWFKKALTLAPDDPSIRDKFGMFLRSQRRFRESAEQLVAAAQLSPQDSVRAASAARALRDARRCRTAERWYARAVQLNPQDAEYHSNLGAILHLNGKYAAATTSYRKALQLQPNDEITITNLKRVRALMNNKRRK</sequence>
<comment type="similarity">
    <text evidence="5">Belongs to the TMTC family.</text>
</comment>
<dbReference type="PROSITE" id="PS50293">
    <property type="entry name" value="TPR_REGION"/>
    <property type="match status" value="3"/>
</dbReference>
<evidence type="ECO:0000256" key="7">
    <source>
        <dbReference type="ARBA" id="ARBA00022679"/>
    </source>
</evidence>
<dbReference type="AlphaFoldDB" id="A0A921YTU8"/>
<evidence type="ECO:0000256" key="4">
    <source>
        <dbReference type="ARBA" id="ARBA00004922"/>
    </source>
</evidence>
<evidence type="ECO:0000256" key="8">
    <source>
        <dbReference type="ARBA" id="ARBA00022692"/>
    </source>
</evidence>
<feature type="transmembrane region" description="Helical" evidence="17">
    <location>
        <begin position="346"/>
        <end position="364"/>
    </location>
</feature>
<feature type="repeat" description="TPR" evidence="16">
    <location>
        <begin position="919"/>
        <end position="952"/>
    </location>
</feature>
<dbReference type="SUPFAM" id="SSF48452">
    <property type="entry name" value="TPR-like"/>
    <property type="match status" value="2"/>
</dbReference>
<evidence type="ECO:0000256" key="6">
    <source>
        <dbReference type="ARBA" id="ARBA00012839"/>
    </source>
</evidence>
<gene>
    <name evidence="20" type="ORF">O3G_MSEX003894</name>
</gene>
<dbReference type="EC" id="2.4.1.109" evidence="6"/>
<dbReference type="PANTHER" id="PTHR44216:SF3">
    <property type="entry name" value="PROTEIN O-MANNOSYL-TRANSFERASE TMTC2"/>
    <property type="match status" value="1"/>
</dbReference>
<keyword evidence="10 16" id="KW-0802">TPR repeat</keyword>
<dbReference type="InterPro" id="IPR013618">
    <property type="entry name" value="TMTC_DUF1736"/>
</dbReference>
<feature type="chain" id="PRO_5037687869" description="dolichyl-phosphate-mannose--protein mannosyltransferase" evidence="18">
    <location>
        <begin position="24"/>
        <end position="972"/>
    </location>
</feature>
<reference evidence="20" key="2">
    <citation type="submission" date="2020-12" db="EMBL/GenBank/DDBJ databases">
        <authorList>
            <person name="Kanost M."/>
        </authorList>
    </citation>
    <scope>NUCLEOTIDE SEQUENCE</scope>
</reference>
<dbReference type="PROSITE" id="PS50005">
    <property type="entry name" value="TPR"/>
    <property type="match status" value="4"/>
</dbReference>
<dbReference type="Proteomes" id="UP000791440">
    <property type="component" value="Unassembled WGS sequence"/>
</dbReference>
<keyword evidence="11" id="KW-0256">Endoplasmic reticulum</keyword>
<proteinExistence type="inferred from homology"/>
<dbReference type="EMBL" id="JH668320">
    <property type="protein sequence ID" value="KAG6445388.1"/>
    <property type="molecule type" value="Genomic_DNA"/>
</dbReference>
<dbReference type="GO" id="GO:0004169">
    <property type="term" value="F:dolichyl-phosphate-mannose-protein mannosyltransferase activity"/>
    <property type="evidence" value="ECO:0007669"/>
    <property type="project" value="UniProtKB-EC"/>
</dbReference>
<keyword evidence="9" id="KW-0677">Repeat</keyword>
<keyword evidence="12 17" id="KW-1133">Transmembrane helix</keyword>
<name>A0A921YTU8_MANSE</name>
<organism evidence="20 21">
    <name type="scientific">Manduca sexta</name>
    <name type="common">Tobacco hawkmoth</name>
    <name type="synonym">Tobacco hornworm</name>
    <dbReference type="NCBI Taxonomy" id="7130"/>
    <lineage>
        <taxon>Eukaryota</taxon>
        <taxon>Metazoa</taxon>
        <taxon>Ecdysozoa</taxon>
        <taxon>Arthropoda</taxon>
        <taxon>Hexapoda</taxon>
        <taxon>Insecta</taxon>
        <taxon>Pterygota</taxon>
        <taxon>Neoptera</taxon>
        <taxon>Endopterygota</taxon>
        <taxon>Lepidoptera</taxon>
        <taxon>Glossata</taxon>
        <taxon>Ditrysia</taxon>
        <taxon>Bombycoidea</taxon>
        <taxon>Sphingidae</taxon>
        <taxon>Sphinginae</taxon>
        <taxon>Sphingini</taxon>
        <taxon>Manduca</taxon>
    </lineage>
</organism>
<feature type="transmembrane region" description="Helical" evidence="17">
    <location>
        <begin position="555"/>
        <end position="575"/>
    </location>
</feature>
<evidence type="ECO:0000256" key="5">
    <source>
        <dbReference type="ARBA" id="ARBA00007882"/>
    </source>
</evidence>
<feature type="transmembrane region" description="Helical" evidence="17">
    <location>
        <begin position="587"/>
        <end position="605"/>
    </location>
</feature>
<accession>A0A921YTU8</accession>
<evidence type="ECO:0000256" key="3">
    <source>
        <dbReference type="ARBA" id="ARBA00004240"/>
    </source>
</evidence>
<feature type="transmembrane region" description="Helical" evidence="17">
    <location>
        <begin position="255"/>
        <end position="288"/>
    </location>
</feature>
<evidence type="ECO:0000313" key="20">
    <source>
        <dbReference type="EMBL" id="KAG6445388.1"/>
    </source>
</evidence>
<comment type="catalytic activity">
    <reaction evidence="15">
        <text>a di-trans,poly-cis-dolichyl beta-D-mannosyl phosphate + L-seryl-[protein] = 3-O-(alpha-D-mannosyl)-L-seryl-[protein] + a di-trans,poly-cis-dolichyl phosphate + H(+)</text>
        <dbReference type="Rhea" id="RHEA:17377"/>
        <dbReference type="Rhea" id="RHEA-COMP:9863"/>
        <dbReference type="Rhea" id="RHEA-COMP:13546"/>
        <dbReference type="Rhea" id="RHEA-COMP:19498"/>
        <dbReference type="Rhea" id="RHEA-COMP:19501"/>
        <dbReference type="ChEBI" id="CHEBI:15378"/>
        <dbReference type="ChEBI" id="CHEBI:29999"/>
        <dbReference type="ChEBI" id="CHEBI:57683"/>
        <dbReference type="ChEBI" id="CHEBI:58211"/>
        <dbReference type="ChEBI" id="CHEBI:137321"/>
        <dbReference type="EC" id="2.4.1.109"/>
    </reaction>
</comment>
<dbReference type="Pfam" id="PF08409">
    <property type="entry name" value="TMTC_DUF1736"/>
    <property type="match status" value="1"/>
</dbReference>
<dbReference type="InterPro" id="IPR052384">
    <property type="entry name" value="TMTC_O-mannosyltransferase"/>
</dbReference>
<comment type="catalytic activity">
    <reaction evidence="14">
        <text>a di-trans,poly-cis-dolichyl beta-D-mannosyl phosphate + L-threonyl-[protein] = 3-O-(alpha-D-mannosyl)-L-threonyl-[protein] + a di-trans,poly-cis-dolichyl phosphate + H(+)</text>
        <dbReference type="Rhea" id="RHEA:53396"/>
        <dbReference type="Rhea" id="RHEA-COMP:11060"/>
        <dbReference type="Rhea" id="RHEA-COMP:13547"/>
        <dbReference type="Rhea" id="RHEA-COMP:19498"/>
        <dbReference type="Rhea" id="RHEA-COMP:19501"/>
        <dbReference type="ChEBI" id="CHEBI:15378"/>
        <dbReference type="ChEBI" id="CHEBI:30013"/>
        <dbReference type="ChEBI" id="CHEBI:57683"/>
        <dbReference type="ChEBI" id="CHEBI:58211"/>
        <dbReference type="ChEBI" id="CHEBI:137323"/>
        <dbReference type="EC" id="2.4.1.109"/>
    </reaction>
</comment>
<dbReference type="Pfam" id="PF13176">
    <property type="entry name" value="TPR_7"/>
    <property type="match status" value="1"/>
</dbReference>
<feature type="repeat" description="TPR" evidence="16">
    <location>
        <begin position="660"/>
        <end position="693"/>
    </location>
</feature>
<evidence type="ECO:0000259" key="19">
    <source>
        <dbReference type="Pfam" id="PF08409"/>
    </source>
</evidence>
<evidence type="ECO:0000313" key="21">
    <source>
        <dbReference type="Proteomes" id="UP000791440"/>
    </source>
</evidence>
<keyword evidence="21" id="KW-1185">Reference proteome</keyword>
<feature type="repeat" description="TPR" evidence="16">
    <location>
        <begin position="739"/>
        <end position="772"/>
    </location>
</feature>
<evidence type="ECO:0000256" key="17">
    <source>
        <dbReference type="SAM" id="Phobius"/>
    </source>
</evidence>
<evidence type="ECO:0000256" key="16">
    <source>
        <dbReference type="PROSITE-ProRule" id="PRU00339"/>
    </source>
</evidence>
<evidence type="ECO:0000256" key="2">
    <source>
        <dbReference type="ARBA" id="ARBA00004141"/>
    </source>
</evidence>
<comment type="function">
    <text evidence="1">Transfers mannosyl residues to the hydroxyl group of serine or threonine residues.</text>
</comment>
<keyword evidence="13 17" id="KW-0472">Membrane</keyword>
<evidence type="ECO:0000256" key="11">
    <source>
        <dbReference type="ARBA" id="ARBA00022824"/>
    </source>
</evidence>
<feature type="transmembrane region" description="Helical" evidence="17">
    <location>
        <begin position="524"/>
        <end position="549"/>
    </location>
</feature>
<evidence type="ECO:0000256" key="15">
    <source>
        <dbReference type="ARBA" id="ARBA00045102"/>
    </source>
</evidence>
<dbReference type="SMART" id="SM00028">
    <property type="entry name" value="TPR"/>
    <property type="match status" value="8"/>
</dbReference>
<evidence type="ECO:0000256" key="14">
    <source>
        <dbReference type="ARBA" id="ARBA00045085"/>
    </source>
</evidence>
<dbReference type="Gene3D" id="1.25.40.10">
    <property type="entry name" value="Tetratricopeptide repeat domain"/>
    <property type="match status" value="3"/>
</dbReference>
<evidence type="ECO:0000256" key="1">
    <source>
        <dbReference type="ARBA" id="ARBA00003582"/>
    </source>
</evidence>
<feature type="repeat" description="TPR" evidence="16">
    <location>
        <begin position="626"/>
        <end position="659"/>
    </location>
</feature>
<evidence type="ECO:0000256" key="12">
    <source>
        <dbReference type="ARBA" id="ARBA00022989"/>
    </source>
</evidence>
<dbReference type="PANTHER" id="PTHR44216">
    <property type="entry name" value="PROTEIN O-MANNOSYL-TRANSFERASE TMTC2"/>
    <property type="match status" value="1"/>
</dbReference>
<comment type="pathway">
    <text evidence="4">Protein modification; protein glycosylation.</text>
</comment>
<dbReference type="Pfam" id="PF13432">
    <property type="entry name" value="TPR_16"/>
    <property type="match status" value="3"/>
</dbReference>
<dbReference type="InterPro" id="IPR019734">
    <property type="entry name" value="TPR_rpt"/>
</dbReference>
<comment type="subcellular location">
    <subcellularLocation>
        <location evidence="3">Endoplasmic reticulum</location>
    </subcellularLocation>
    <subcellularLocation>
        <location evidence="2">Membrane</location>
        <topology evidence="2">Multi-pass membrane protein</topology>
    </subcellularLocation>
</comment>
<reference evidence="20" key="1">
    <citation type="journal article" date="2016" name="Insect Biochem. Mol. Biol.">
        <title>Multifaceted biological insights from a draft genome sequence of the tobacco hornworm moth, Manduca sexta.</title>
        <authorList>
            <person name="Kanost M.R."/>
            <person name="Arrese E.L."/>
            <person name="Cao X."/>
            <person name="Chen Y.R."/>
            <person name="Chellapilla S."/>
            <person name="Goldsmith M.R."/>
            <person name="Grosse-Wilde E."/>
            <person name="Heckel D.G."/>
            <person name="Herndon N."/>
            <person name="Jiang H."/>
            <person name="Papanicolaou A."/>
            <person name="Qu J."/>
            <person name="Soulages J.L."/>
            <person name="Vogel H."/>
            <person name="Walters J."/>
            <person name="Waterhouse R.M."/>
            <person name="Ahn S.J."/>
            <person name="Almeida F.C."/>
            <person name="An C."/>
            <person name="Aqrawi P."/>
            <person name="Bretschneider A."/>
            <person name="Bryant W.B."/>
            <person name="Bucks S."/>
            <person name="Chao H."/>
            <person name="Chevignon G."/>
            <person name="Christen J.M."/>
            <person name="Clarke D.F."/>
            <person name="Dittmer N.T."/>
            <person name="Ferguson L.C.F."/>
            <person name="Garavelou S."/>
            <person name="Gordon K.H.J."/>
            <person name="Gunaratna R.T."/>
            <person name="Han Y."/>
            <person name="Hauser F."/>
            <person name="He Y."/>
            <person name="Heidel-Fischer H."/>
            <person name="Hirsh A."/>
            <person name="Hu Y."/>
            <person name="Jiang H."/>
            <person name="Kalra D."/>
            <person name="Klinner C."/>
            <person name="Konig C."/>
            <person name="Kovar C."/>
            <person name="Kroll A.R."/>
            <person name="Kuwar S.S."/>
            <person name="Lee S.L."/>
            <person name="Lehman R."/>
            <person name="Li K."/>
            <person name="Li Z."/>
            <person name="Liang H."/>
            <person name="Lovelace S."/>
            <person name="Lu Z."/>
            <person name="Mansfield J.H."/>
            <person name="McCulloch K.J."/>
            <person name="Mathew T."/>
            <person name="Morton B."/>
            <person name="Muzny D.M."/>
            <person name="Neunemann D."/>
            <person name="Ongeri F."/>
            <person name="Pauchet Y."/>
            <person name="Pu L.L."/>
            <person name="Pyrousis I."/>
            <person name="Rao X.J."/>
            <person name="Redding A."/>
            <person name="Roesel C."/>
            <person name="Sanchez-Gracia A."/>
            <person name="Schaack S."/>
            <person name="Shukla A."/>
            <person name="Tetreau G."/>
            <person name="Wang Y."/>
            <person name="Xiong G.H."/>
            <person name="Traut W."/>
            <person name="Walsh T.K."/>
            <person name="Worley K.C."/>
            <person name="Wu D."/>
            <person name="Wu W."/>
            <person name="Wu Y.Q."/>
            <person name="Zhang X."/>
            <person name="Zou Z."/>
            <person name="Zucker H."/>
            <person name="Briscoe A.D."/>
            <person name="Burmester T."/>
            <person name="Clem R.J."/>
            <person name="Feyereisen R."/>
            <person name="Grimmelikhuijzen C.J.P."/>
            <person name="Hamodrakas S.J."/>
            <person name="Hansson B.S."/>
            <person name="Huguet E."/>
            <person name="Jermiin L.S."/>
            <person name="Lan Q."/>
            <person name="Lehman H.K."/>
            <person name="Lorenzen M."/>
            <person name="Merzendorfer H."/>
            <person name="Michalopoulos I."/>
            <person name="Morton D.B."/>
            <person name="Muthukrishnan S."/>
            <person name="Oakeshott J.G."/>
            <person name="Palmer W."/>
            <person name="Park Y."/>
            <person name="Passarelli A.L."/>
            <person name="Rozas J."/>
            <person name="Schwartz L.M."/>
            <person name="Smith W."/>
            <person name="Southgate A."/>
            <person name="Vilcinskas A."/>
            <person name="Vogt R."/>
            <person name="Wang P."/>
            <person name="Werren J."/>
            <person name="Yu X.Q."/>
            <person name="Zhou J.J."/>
            <person name="Brown S.J."/>
            <person name="Scherer S.E."/>
            <person name="Richards S."/>
            <person name="Blissard G.W."/>
        </authorList>
    </citation>
    <scope>NUCLEOTIDE SEQUENCE</scope>
</reference>
<evidence type="ECO:0000256" key="18">
    <source>
        <dbReference type="SAM" id="SignalP"/>
    </source>
</evidence>
<feature type="domain" description="DUF1736" evidence="19">
    <location>
        <begin position="328"/>
        <end position="396"/>
    </location>
</feature>
<comment type="caution">
    <text evidence="20">The sequence shown here is derived from an EMBL/GenBank/DDBJ whole genome shotgun (WGS) entry which is preliminary data.</text>
</comment>
<evidence type="ECO:0000256" key="13">
    <source>
        <dbReference type="ARBA" id="ARBA00023136"/>
    </source>
</evidence>
<feature type="transmembrane region" description="Helical" evidence="17">
    <location>
        <begin position="300"/>
        <end position="318"/>
    </location>
</feature>
<protein>
    <recommendedName>
        <fullName evidence="6">dolichyl-phosphate-mannose--protein mannosyltransferase</fullName>
        <ecNumber evidence="6">2.4.1.109</ecNumber>
    </recommendedName>
</protein>
<evidence type="ECO:0000256" key="9">
    <source>
        <dbReference type="ARBA" id="ARBA00022737"/>
    </source>
</evidence>
<dbReference type="GO" id="GO:0005789">
    <property type="term" value="C:endoplasmic reticulum membrane"/>
    <property type="evidence" value="ECO:0007669"/>
    <property type="project" value="TreeGrafter"/>
</dbReference>
<dbReference type="InterPro" id="IPR011990">
    <property type="entry name" value="TPR-like_helical_dom_sf"/>
</dbReference>
<keyword evidence="8 17" id="KW-0812">Transmembrane</keyword>
<keyword evidence="7" id="KW-0808">Transferase</keyword>
<evidence type="ECO:0000256" key="10">
    <source>
        <dbReference type="ARBA" id="ARBA00022803"/>
    </source>
</evidence>
<keyword evidence="18" id="KW-0732">Signal</keyword>